<dbReference type="InterPro" id="IPR032190">
    <property type="entry name" value="NPC1_N"/>
</dbReference>
<evidence type="ECO:0000313" key="4">
    <source>
        <dbReference type="Proteomes" id="UP000000600"/>
    </source>
</evidence>
<dbReference type="KEGG" id="ptm:GSPATT00037173001"/>
<feature type="transmembrane region" description="Helical" evidence="1">
    <location>
        <begin position="252"/>
        <end position="272"/>
    </location>
</feature>
<dbReference type="GeneID" id="5021571"/>
<feature type="domain" description="Niemann-Pick C1 N-terminal" evidence="2">
    <location>
        <begin position="29"/>
        <end position="239"/>
    </location>
</feature>
<dbReference type="EMBL" id="CT868059">
    <property type="protein sequence ID" value="CAK68389.1"/>
    <property type="molecule type" value="Genomic_DNA"/>
</dbReference>
<dbReference type="OrthoDB" id="6510177at2759"/>
<evidence type="ECO:0000313" key="3">
    <source>
        <dbReference type="EMBL" id="CAK68389.1"/>
    </source>
</evidence>
<dbReference type="PANTHER" id="PTHR45727:SF2">
    <property type="entry name" value="NPC INTRACELLULAR CHOLESTEROL TRANSPORTER 1"/>
    <property type="match status" value="1"/>
</dbReference>
<dbReference type="Pfam" id="PF16414">
    <property type="entry name" value="NPC1_N"/>
    <property type="match status" value="1"/>
</dbReference>
<dbReference type="AlphaFoldDB" id="A0CC72"/>
<evidence type="ECO:0000259" key="2">
    <source>
        <dbReference type="Pfam" id="PF16414"/>
    </source>
</evidence>
<keyword evidence="4" id="KW-1185">Reference proteome</keyword>
<keyword evidence="1" id="KW-0472">Membrane</keyword>
<dbReference type="PANTHER" id="PTHR45727">
    <property type="entry name" value="NPC INTRACELLULAR CHOLESTEROL TRANSPORTER 1"/>
    <property type="match status" value="1"/>
</dbReference>
<dbReference type="Proteomes" id="UP000000600">
    <property type="component" value="Unassembled WGS sequence"/>
</dbReference>
<gene>
    <name evidence="3" type="ORF">GSPATT00037173001</name>
</gene>
<dbReference type="InParanoid" id="A0CC72"/>
<evidence type="ECO:0000256" key="1">
    <source>
        <dbReference type="SAM" id="Phobius"/>
    </source>
</evidence>
<name>A0CC72_PARTE</name>
<dbReference type="RefSeq" id="XP_001435786.1">
    <property type="nucleotide sequence ID" value="XM_001435749.1"/>
</dbReference>
<organism evidence="3 4">
    <name type="scientific">Paramecium tetraurelia</name>
    <dbReference type="NCBI Taxonomy" id="5888"/>
    <lineage>
        <taxon>Eukaryota</taxon>
        <taxon>Sar</taxon>
        <taxon>Alveolata</taxon>
        <taxon>Ciliophora</taxon>
        <taxon>Intramacronucleata</taxon>
        <taxon>Oligohymenophorea</taxon>
        <taxon>Peniculida</taxon>
        <taxon>Parameciidae</taxon>
        <taxon>Paramecium</taxon>
    </lineage>
</organism>
<dbReference type="OMA" id="FYDPYKF"/>
<protein>
    <recommendedName>
        <fullName evidence="2">Niemann-Pick C1 N-terminal domain-containing protein</fullName>
    </recommendedName>
</protein>
<keyword evidence="1" id="KW-0812">Transmembrane</keyword>
<proteinExistence type="predicted"/>
<dbReference type="HOGENOM" id="CLU_851226_0_0_1"/>
<keyword evidence="1" id="KW-1133">Transmembrane helix</keyword>
<sequence length="291" mass="33266">MFWILTLIHLTYGIPCAYTIDENRIPIETDKEPWMSESMSQCQFYENSPVCCTQAQDEGIASDFSSLDATFGSDGDGCDICAANMKRFWCVYSCDPRQGEFLQITGRANVTDPRNPNRTIDVQTVTLRIHPSVACDVFSSCQRTNFASQVSAMATPGGFFNFQAEQGVYDMMQFIRSSSLQLITIEFSEQNSLFMSDINNCNQTFEKAKDGKFYDPYKFEIKQPCGCNTCEDSCDAEKILYQEPGVFYGFDWQYVLFAWGWAILFALAFTLYRSCIKKKVILQEDEDFIYN</sequence>
<reference evidence="3 4" key="1">
    <citation type="journal article" date="2006" name="Nature">
        <title>Global trends of whole-genome duplications revealed by the ciliate Paramecium tetraurelia.</title>
        <authorList>
            <consortium name="Genoscope"/>
            <person name="Aury J.-M."/>
            <person name="Jaillon O."/>
            <person name="Duret L."/>
            <person name="Noel B."/>
            <person name="Jubin C."/>
            <person name="Porcel B.M."/>
            <person name="Segurens B."/>
            <person name="Daubin V."/>
            <person name="Anthouard V."/>
            <person name="Aiach N."/>
            <person name="Arnaiz O."/>
            <person name="Billaut A."/>
            <person name="Beisson J."/>
            <person name="Blanc I."/>
            <person name="Bouhouche K."/>
            <person name="Camara F."/>
            <person name="Duharcourt S."/>
            <person name="Guigo R."/>
            <person name="Gogendeau D."/>
            <person name="Katinka M."/>
            <person name="Keller A.-M."/>
            <person name="Kissmehl R."/>
            <person name="Klotz C."/>
            <person name="Koll F."/>
            <person name="Le Moue A."/>
            <person name="Lepere C."/>
            <person name="Malinsky S."/>
            <person name="Nowacki M."/>
            <person name="Nowak J.K."/>
            <person name="Plattner H."/>
            <person name="Poulain J."/>
            <person name="Ruiz F."/>
            <person name="Serrano V."/>
            <person name="Zagulski M."/>
            <person name="Dessen P."/>
            <person name="Betermier M."/>
            <person name="Weissenbach J."/>
            <person name="Scarpelli C."/>
            <person name="Schachter V."/>
            <person name="Sperling L."/>
            <person name="Meyer E."/>
            <person name="Cohen J."/>
            <person name="Wincker P."/>
        </authorList>
    </citation>
    <scope>NUCLEOTIDE SEQUENCE [LARGE SCALE GENOMIC DNA]</scope>
    <source>
        <strain evidence="3 4">Stock d4-2</strain>
    </source>
</reference>
<accession>A0CC72</accession>